<dbReference type="EMBL" id="AH013422">
    <property type="protein sequence ID" value="AAR28374.1"/>
    <property type="molecule type" value="Genomic_DNA"/>
</dbReference>
<evidence type="ECO:0000256" key="5">
    <source>
        <dbReference type="ARBA" id="ARBA00022989"/>
    </source>
</evidence>
<evidence type="ECO:0000256" key="1">
    <source>
        <dbReference type="ARBA" id="ARBA00004651"/>
    </source>
</evidence>
<evidence type="ECO:0000256" key="9">
    <source>
        <dbReference type="ARBA" id="ARBA00023224"/>
    </source>
</evidence>
<dbReference type="PROSITE" id="PS50262">
    <property type="entry name" value="G_PROTEIN_RECEP_F1_2"/>
    <property type="match status" value="1"/>
</dbReference>
<evidence type="ECO:0000259" key="11">
    <source>
        <dbReference type="PROSITE" id="PS50262"/>
    </source>
</evidence>
<dbReference type="PRINTS" id="PR00237">
    <property type="entry name" value="GPCRRHODOPSN"/>
</dbReference>
<feature type="transmembrane region" description="Helical" evidence="10">
    <location>
        <begin position="303"/>
        <end position="325"/>
    </location>
</feature>
<feature type="transmembrane region" description="Helical" evidence="10">
    <location>
        <begin position="173"/>
        <end position="203"/>
    </location>
</feature>
<dbReference type="AlphaFoldDB" id="Q69DS4"/>
<evidence type="ECO:0000256" key="7">
    <source>
        <dbReference type="ARBA" id="ARBA00023136"/>
    </source>
</evidence>
<evidence type="ECO:0000256" key="6">
    <source>
        <dbReference type="ARBA" id="ARBA00023040"/>
    </source>
</evidence>
<feature type="transmembrane region" description="Helical" evidence="10">
    <location>
        <begin position="215"/>
        <end position="233"/>
    </location>
</feature>
<feature type="transmembrane region" description="Helical" evidence="10">
    <location>
        <begin position="547"/>
        <end position="570"/>
    </location>
</feature>
<feature type="transmembrane region" description="Helical" evidence="10">
    <location>
        <begin position="486"/>
        <end position="505"/>
    </location>
</feature>
<keyword evidence="4 10" id="KW-0812">Transmembrane</keyword>
<feature type="transmembrane region" description="Helical" evidence="10">
    <location>
        <begin position="254"/>
        <end position="278"/>
    </location>
</feature>
<keyword evidence="5 10" id="KW-1133">Transmembrane helix</keyword>
<dbReference type="PANTHER" id="PTHR24238:SF73">
    <property type="entry name" value="RYAMIDE RECEPTOR"/>
    <property type="match status" value="1"/>
</dbReference>
<accession>A0NCD6</accession>
<protein>
    <submittedName>
        <fullName evidence="12">Putative NPY GPCR</fullName>
    </submittedName>
</protein>
<keyword evidence="3" id="KW-1003">Cell membrane</keyword>
<sequence>MISQAIQYADYFARAMRNESAAPGGGVYSTGPAGNGTGSGGFGALAGSNASSAGSAAGPELFDMYARNYPYVSSTEEQNYIEQLSDSLRNQSQAGNRSYGGAGGVGGAGGYDYGVGFDPIPLAECSNAYSAGPYFQLTSYFLYITIFVTAVIGNSIVLFIVQSNPRMRTVTNFFITNLAVGDLMMTLFCVPFTFISLFVLQYWPFGLAMCRLVNYTQAVSVLVSAYTLVAISGDRYIAIMWPLRPRITKTCSKCLIGIVWIIALITAVPIAIFSTLYFPTDWHVQCNVPICAEKWPSPEQDDYYTIALLTTQFIVPLVVLIFTYTRIAIVVWGKRPPGEAENSRDQRMAKSKRKFSQQNCCEQQHLPHVHSEKCAGTQTGECWIGSRTRVRYIENSPKSAFTGRIEFWDGGRDFCFLICLFSFPRYYFIDFRVKPNSLWGLPGDQVRSPLACFEWLRAGISGQVFFSLRQQGQGNGSKTADERGVWMIKMMVTVVIVFTICWLPFNFLMVRRGTVPLPARITALHLASVSSRSQLMKLPSSWDLLPYFWFAFHWLAMSHSCYNPIIYCYMNARFRSGFILVLHGVPGLQQLCCCIRHTPPAIARNVGSSVALAGEMNGLYGASALRRKAGVRVRCHPGRH</sequence>
<dbReference type="EMBL" id="AY347942">
    <property type="protein sequence ID" value="AAR28374.1"/>
    <property type="status" value="JOINED"/>
    <property type="molecule type" value="Genomic_DNA"/>
</dbReference>
<reference evidence="12" key="1">
    <citation type="submission" date="2003-07" db="EMBL/GenBank/DDBJ databases">
        <title>Annotation for a gene coding for a putative neuropeptide Y GPCR.</title>
        <authorList>
            <person name="Kobberup S."/>
            <person name="Grimmelikhuijzen C.J.P."/>
        </authorList>
    </citation>
    <scope>NUCLEOTIDE SEQUENCE</scope>
</reference>
<evidence type="ECO:0000313" key="12">
    <source>
        <dbReference type="EMBL" id="AAR28374.1"/>
    </source>
</evidence>
<dbReference type="InterPro" id="IPR000276">
    <property type="entry name" value="GPCR_Rhodpsn"/>
</dbReference>
<feature type="domain" description="G-protein coupled receptors family 1 profile" evidence="11">
    <location>
        <begin position="153"/>
        <end position="567"/>
    </location>
</feature>
<keyword evidence="6" id="KW-0297">G-protein coupled receptor</keyword>
<name>Q69DS4_ANOGA</name>
<comment type="subcellular location">
    <subcellularLocation>
        <location evidence="1">Cell membrane</location>
        <topology evidence="1">Multi-pass membrane protein</topology>
    </subcellularLocation>
</comment>
<organism evidence="12">
    <name type="scientific">Anopheles gambiae</name>
    <name type="common">African malaria mosquito</name>
    <dbReference type="NCBI Taxonomy" id="7165"/>
    <lineage>
        <taxon>Eukaryota</taxon>
        <taxon>Metazoa</taxon>
        <taxon>Ecdysozoa</taxon>
        <taxon>Arthropoda</taxon>
        <taxon>Hexapoda</taxon>
        <taxon>Insecta</taxon>
        <taxon>Pterygota</taxon>
        <taxon>Neoptera</taxon>
        <taxon>Endopterygota</taxon>
        <taxon>Diptera</taxon>
        <taxon>Nematocera</taxon>
        <taxon>Culicoidea</taxon>
        <taxon>Culicidae</taxon>
        <taxon>Anophelinae</taxon>
        <taxon>Anopheles</taxon>
    </lineage>
</organism>
<dbReference type="EMBL" id="AY347945">
    <property type="protein sequence ID" value="AAR28374.1"/>
    <property type="status" value="JOINED"/>
    <property type="molecule type" value="Genomic_DNA"/>
</dbReference>
<dbReference type="HOGENOM" id="CLU_042956_0_0_1"/>
<evidence type="ECO:0000256" key="10">
    <source>
        <dbReference type="SAM" id="Phobius"/>
    </source>
</evidence>
<comment type="similarity">
    <text evidence="2">Belongs to the G-protein coupled receptor 1 family.</text>
</comment>
<dbReference type="VEuPathDB" id="VectorBase:AGAMI1_012393"/>
<keyword evidence="9" id="KW-0807">Transducer</keyword>
<keyword evidence="7 10" id="KW-0472">Membrane</keyword>
<dbReference type="InterPro" id="IPR000611">
    <property type="entry name" value="NPY_rcpt"/>
</dbReference>
<dbReference type="EMBL" id="AY347944">
    <property type="protein sequence ID" value="AAR28374.1"/>
    <property type="status" value="JOINED"/>
    <property type="molecule type" value="Genomic_DNA"/>
</dbReference>
<dbReference type="InterPro" id="IPR017452">
    <property type="entry name" value="GPCR_Rhodpsn_7TM"/>
</dbReference>
<dbReference type="Gene3D" id="1.20.1070.10">
    <property type="entry name" value="Rhodopsin 7-helix transmembrane proteins"/>
    <property type="match status" value="2"/>
</dbReference>
<evidence type="ECO:0000256" key="8">
    <source>
        <dbReference type="ARBA" id="ARBA00023170"/>
    </source>
</evidence>
<dbReference type="SUPFAM" id="SSF81321">
    <property type="entry name" value="Family A G protein-coupled receptor-like"/>
    <property type="match status" value="1"/>
</dbReference>
<dbReference type="GO" id="GO:0005886">
    <property type="term" value="C:plasma membrane"/>
    <property type="evidence" value="ECO:0007669"/>
    <property type="project" value="UniProtKB-SubCell"/>
</dbReference>
<dbReference type="EMBL" id="AY347941">
    <property type="protein sequence ID" value="AAR28374.1"/>
    <property type="status" value="JOINED"/>
    <property type="molecule type" value="Genomic_DNA"/>
</dbReference>
<dbReference type="Pfam" id="PF00001">
    <property type="entry name" value="7tm_1"/>
    <property type="match status" value="1"/>
</dbReference>
<feature type="transmembrane region" description="Helical" evidence="10">
    <location>
        <begin position="140"/>
        <end position="161"/>
    </location>
</feature>
<keyword evidence="8" id="KW-0675">Receptor</keyword>
<evidence type="ECO:0000256" key="2">
    <source>
        <dbReference type="ARBA" id="ARBA00010663"/>
    </source>
</evidence>
<dbReference type="VEuPathDB" id="VectorBase:AGAP000351"/>
<dbReference type="PRINTS" id="PR01012">
    <property type="entry name" value="NRPEPTIDEYR"/>
</dbReference>
<evidence type="ECO:0000256" key="3">
    <source>
        <dbReference type="ARBA" id="ARBA00022475"/>
    </source>
</evidence>
<dbReference type="PANTHER" id="PTHR24238">
    <property type="entry name" value="G-PROTEIN COUPLED RECEPTOR"/>
    <property type="match status" value="1"/>
</dbReference>
<dbReference type="GO" id="GO:0004983">
    <property type="term" value="F:neuropeptide Y receptor activity"/>
    <property type="evidence" value="ECO:0007669"/>
    <property type="project" value="InterPro"/>
</dbReference>
<proteinExistence type="inferred from homology"/>
<accession>Q69DS4</accession>
<evidence type="ECO:0000256" key="4">
    <source>
        <dbReference type="ARBA" id="ARBA00022692"/>
    </source>
</evidence>